<proteinExistence type="inferred from homology"/>
<dbReference type="PROSITE" id="PS50928">
    <property type="entry name" value="ABC_TM1"/>
    <property type="match status" value="1"/>
</dbReference>
<feature type="transmembrane region" description="Helical" evidence="7">
    <location>
        <begin position="241"/>
        <end position="260"/>
    </location>
</feature>
<feature type="transmembrane region" description="Helical" evidence="7">
    <location>
        <begin position="7"/>
        <end position="30"/>
    </location>
</feature>
<evidence type="ECO:0000256" key="7">
    <source>
        <dbReference type="RuleBase" id="RU363032"/>
    </source>
</evidence>
<dbReference type="CDD" id="cd06261">
    <property type="entry name" value="TM_PBP2"/>
    <property type="match status" value="1"/>
</dbReference>
<dbReference type="Pfam" id="PF00528">
    <property type="entry name" value="BPD_transp_1"/>
    <property type="match status" value="1"/>
</dbReference>
<dbReference type="RefSeq" id="WP_216146387.1">
    <property type="nucleotide sequence ID" value="NZ_JAHLDV010000007.1"/>
</dbReference>
<evidence type="ECO:0000313" key="9">
    <source>
        <dbReference type="EMBL" id="MBU3159183.1"/>
    </source>
</evidence>
<feature type="transmembrane region" description="Helical" evidence="7">
    <location>
        <begin position="73"/>
        <end position="94"/>
    </location>
</feature>
<name>A0ABS6BQI8_9CLOT</name>
<feature type="domain" description="ABC transmembrane type-1" evidence="8">
    <location>
        <begin position="69"/>
        <end position="260"/>
    </location>
</feature>
<sequence>MKKKKISLILTLIMIILAAMFILFPLYILLSTALKSPQDMINSTLSLPTKFHFDNFTKAIKITNFFDAFGNSAIITCVSVLFIILSNSMVSYAIARNREVEFFNILYYYFVSAMFVPFQIIMLPLVKQVSSFHLDTIPGIIVLYIVYGLPFNIFLYVGYLKSLPKSLEEAATIDGASTWQIFFRIIFPLLKPINATIGILAFLGTWNDFMLPLIILSKPEQATLPLVQYVFQGQFSTNYNLAFASYLLALAPIIIVYIFAQRFIISGVTNGAIKQ</sequence>
<comment type="similarity">
    <text evidence="7">Belongs to the binding-protein-dependent transport system permease family.</text>
</comment>
<keyword evidence="10" id="KW-1185">Reference proteome</keyword>
<evidence type="ECO:0000256" key="3">
    <source>
        <dbReference type="ARBA" id="ARBA00022475"/>
    </source>
</evidence>
<evidence type="ECO:0000256" key="5">
    <source>
        <dbReference type="ARBA" id="ARBA00022989"/>
    </source>
</evidence>
<evidence type="ECO:0000256" key="2">
    <source>
        <dbReference type="ARBA" id="ARBA00022448"/>
    </source>
</evidence>
<dbReference type="EMBL" id="JAHLDV010000007">
    <property type="protein sequence ID" value="MBU3159183.1"/>
    <property type="molecule type" value="Genomic_DNA"/>
</dbReference>
<reference evidence="9 10" key="1">
    <citation type="submission" date="2021-06" db="EMBL/GenBank/DDBJ databases">
        <title>Clostridia strains as spoilage organisms.</title>
        <authorList>
            <person name="Wambui J."/>
            <person name="Stephan R."/>
            <person name="Stevens M.J.A."/>
        </authorList>
    </citation>
    <scope>NUCLEOTIDE SEQUENCE [LARGE SCALE GENOMIC DNA]</scope>
    <source>
        <strain evidence="9 10">DSM 14204</strain>
    </source>
</reference>
<feature type="transmembrane region" description="Helical" evidence="7">
    <location>
        <begin position="137"/>
        <end position="160"/>
    </location>
</feature>
<evidence type="ECO:0000256" key="6">
    <source>
        <dbReference type="ARBA" id="ARBA00023136"/>
    </source>
</evidence>
<dbReference type="PANTHER" id="PTHR43744">
    <property type="entry name" value="ABC TRANSPORTER PERMEASE PROTEIN MG189-RELATED-RELATED"/>
    <property type="match status" value="1"/>
</dbReference>
<dbReference type="InterPro" id="IPR000515">
    <property type="entry name" value="MetI-like"/>
</dbReference>
<organism evidence="9 10">
    <name type="scientific">Clostridium frigoris</name>
    <dbReference type="NCBI Taxonomy" id="205327"/>
    <lineage>
        <taxon>Bacteria</taxon>
        <taxon>Bacillati</taxon>
        <taxon>Bacillota</taxon>
        <taxon>Clostridia</taxon>
        <taxon>Eubacteriales</taxon>
        <taxon>Clostridiaceae</taxon>
        <taxon>Clostridium</taxon>
    </lineage>
</organism>
<evidence type="ECO:0000256" key="1">
    <source>
        <dbReference type="ARBA" id="ARBA00004651"/>
    </source>
</evidence>
<comment type="subcellular location">
    <subcellularLocation>
        <location evidence="1 7">Cell membrane</location>
        <topology evidence="1 7">Multi-pass membrane protein</topology>
    </subcellularLocation>
</comment>
<accession>A0ABS6BQI8</accession>
<keyword evidence="6 7" id="KW-0472">Membrane</keyword>
<gene>
    <name evidence="9" type="ORF">KPL37_05355</name>
</gene>
<evidence type="ECO:0000256" key="4">
    <source>
        <dbReference type="ARBA" id="ARBA00022692"/>
    </source>
</evidence>
<keyword evidence="4 7" id="KW-0812">Transmembrane</keyword>
<keyword evidence="2 7" id="KW-0813">Transport</keyword>
<protein>
    <submittedName>
        <fullName evidence="9">Carbohydrate ABC transporter permease</fullName>
    </submittedName>
</protein>
<feature type="transmembrane region" description="Helical" evidence="7">
    <location>
        <begin position="106"/>
        <end position="125"/>
    </location>
</feature>
<evidence type="ECO:0000313" key="10">
    <source>
        <dbReference type="Proteomes" id="UP000776252"/>
    </source>
</evidence>
<dbReference type="Proteomes" id="UP000776252">
    <property type="component" value="Unassembled WGS sequence"/>
</dbReference>
<evidence type="ECO:0000259" key="8">
    <source>
        <dbReference type="PROSITE" id="PS50928"/>
    </source>
</evidence>
<dbReference type="PANTHER" id="PTHR43744:SF3">
    <property type="entry name" value="LACTOSE TRANSPORT SYSTEM PERMEASE PROTEIN LACG"/>
    <property type="match status" value="1"/>
</dbReference>
<feature type="transmembrane region" description="Helical" evidence="7">
    <location>
        <begin position="181"/>
        <end position="203"/>
    </location>
</feature>
<comment type="caution">
    <text evidence="9">The sequence shown here is derived from an EMBL/GenBank/DDBJ whole genome shotgun (WGS) entry which is preliminary data.</text>
</comment>
<keyword evidence="5 7" id="KW-1133">Transmembrane helix</keyword>
<keyword evidence="3" id="KW-1003">Cell membrane</keyword>